<feature type="non-terminal residue" evidence="2">
    <location>
        <position position="1"/>
    </location>
</feature>
<dbReference type="AlphaFoldDB" id="A0A812TSK8"/>
<gene>
    <name evidence="2" type="ORF">SPIL2461_LOCUS14173</name>
</gene>
<comment type="caution">
    <text evidence="2">The sequence shown here is derived from an EMBL/GenBank/DDBJ whole genome shotgun (WGS) entry which is preliminary data.</text>
</comment>
<dbReference type="Proteomes" id="UP000649617">
    <property type="component" value="Unassembled WGS sequence"/>
</dbReference>
<evidence type="ECO:0000256" key="1">
    <source>
        <dbReference type="SAM" id="MobiDB-lite"/>
    </source>
</evidence>
<accession>A0A812TSK8</accession>
<name>A0A812TSK8_SYMPI</name>
<keyword evidence="3" id="KW-1185">Reference proteome</keyword>
<feature type="compositionally biased region" description="Low complexity" evidence="1">
    <location>
        <begin position="100"/>
        <end position="124"/>
    </location>
</feature>
<evidence type="ECO:0000313" key="2">
    <source>
        <dbReference type="EMBL" id="CAE7536087.1"/>
    </source>
</evidence>
<protein>
    <submittedName>
        <fullName evidence="2">Uncharacterized protein</fullName>
    </submittedName>
</protein>
<organism evidence="2 3">
    <name type="scientific">Symbiodinium pilosum</name>
    <name type="common">Dinoflagellate</name>
    <dbReference type="NCBI Taxonomy" id="2952"/>
    <lineage>
        <taxon>Eukaryota</taxon>
        <taxon>Sar</taxon>
        <taxon>Alveolata</taxon>
        <taxon>Dinophyceae</taxon>
        <taxon>Suessiales</taxon>
        <taxon>Symbiodiniaceae</taxon>
        <taxon>Symbiodinium</taxon>
    </lineage>
</organism>
<evidence type="ECO:0000313" key="3">
    <source>
        <dbReference type="Proteomes" id="UP000649617"/>
    </source>
</evidence>
<reference evidence="2" key="1">
    <citation type="submission" date="2021-02" db="EMBL/GenBank/DDBJ databases">
        <authorList>
            <person name="Dougan E. K."/>
            <person name="Rhodes N."/>
            <person name="Thang M."/>
            <person name="Chan C."/>
        </authorList>
    </citation>
    <scope>NUCLEOTIDE SEQUENCE</scope>
</reference>
<dbReference type="OrthoDB" id="440163at2759"/>
<proteinExistence type="predicted"/>
<dbReference type="EMBL" id="CAJNIZ010032235">
    <property type="protein sequence ID" value="CAE7536087.1"/>
    <property type="molecule type" value="Genomic_DNA"/>
</dbReference>
<sequence>IRLTHNVDKDRGFANGNAGMVRKVLRTDNRGYSYVGVSRAKRRADVFLMCRIRRSDWRAGKGEGSDEQNEVSGLSESTHSSEPDELDETSSDEESPQPDSTSSSFMPTTSTGSQTSGGFPSSSS</sequence>
<feature type="region of interest" description="Disordered" evidence="1">
    <location>
        <begin position="57"/>
        <end position="124"/>
    </location>
</feature>
<feature type="compositionally biased region" description="Acidic residues" evidence="1">
    <location>
        <begin position="83"/>
        <end position="96"/>
    </location>
</feature>